<evidence type="ECO:0000256" key="2">
    <source>
        <dbReference type="ARBA" id="ARBA00009155"/>
    </source>
</evidence>
<dbReference type="InterPro" id="IPR048565">
    <property type="entry name" value="S1_RRP4"/>
</dbReference>
<name>A0A0F4YXE1_RASE3</name>
<dbReference type="GO" id="GO:0000176">
    <property type="term" value="C:nuclear exosome (RNase complex)"/>
    <property type="evidence" value="ECO:0007669"/>
    <property type="project" value="TreeGrafter"/>
</dbReference>
<keyword evidence="11" id="KW-1185">Reference proteome</keyword>
<dbReference type="Proteomes" id="UP000053958">
    <property type="component" value="Unassembled WGS sequence"/>
</dbReference>
<dbReference type="GeneID" id="25315808"/>
<dbReference type="Gene3D" id="2.40.50.140">
    <property type="entry name" value="Nucleic acid-binding proteins"/>
    <property type="match status" value="1"/>
</dbReference>
<dbReference type="SUPFAM" id="SSF50249">
    <property type="entry name" value="Nucleic acid-binding proteins"/>
    <property type="match status" value="1"/>
</dbReference>
<dbReference type="GO" id="GO:0071028">
    <property type="term" value="P:nuclear mRNA surveillance"/>
    <property type="evidence" value="ECO:0007669"/>
    <property type="project" value="UniProtKB-ARBA"/>
</dbReference>
<dbReference type="GO" id="GO:0034475">
    <property type="term" value="P:U4 snRNA 3'-end processing"/>
    <property type="evidence" value="ECO:0007669"/>
    <property type="project" value="TreeGrafter"/>
</dbReference>
<keyword evidence="3" id="KW-0698">rRNA processing</keyword>
<feature type="compositionally biased region" description="Basic residues" evidence="7">
    <location>
        <begin position="39"/>
        <end position="51"/>
    </location>
</feature>
<gene>
    <name evidence="10" type="ORF">T310_3459</name>
</gene>
<dbReference type="PANTHER" id="PTHR21321">
    <property type="entry name" value="PNAS-3 RELATED"/>
    <property type="match status" value="1"/>
</dbReference>
<dbReference type="STRING" id="1408163.A0A0F4YXE1"/>
<sequence>MGITILPPVVEDIGGALHEEVEEPVEDSEGDIEMDFPLRKRPRLAGGKKSKPRDSRSGIVVPGELVTDDPQWMRGHGTFTTPYSTSIIATVAGNVQKTNKLLSVHPLRARYTPEIGDLVVGRIVEVQSRRWKVDVAAPLLAQLPLSAINLPGGILRRRTSADELQIRTFFSEGDLVVAEVQTVHSDGSASLHTRSLKYGKLRNGVFLAVTGTGGTGATLRSAVKGGVGSGTAASAGGVVRSRRQVWTVNTANGGGEVDVILGVNGYIWISKHADGSAAASSATESVSITRMEEMVSSSIYSSQNDEIPPQTRREIARLAQCIRVLVEGGVRVDEETVMRAYEASLQIDLEMATDEDDEDERRREGRDYLGGTKARRILEVVLQR</sequence>
<dbReference type="InterPro" id="IPR025721">
    <property type="entry name" value="Exosome_cplx_N_dom"/>
</dbReference>
<proteinExistence type="inferred from homology"/>
<dbReference type="EMBL" id="LASV01000139">
    <property type="protein sequence ID" value="KKA22516.1"/>
    <property type="molecule type" value="Genomic_DNA"/>
</dbReference>
<dbReference type="PANTHER" id="PTHR21321:SF4">
    <property type="entry name" value="EXOSOME COMPLEX COMPONENT RRP4"/>
    <property type="match status" value="1"/>
</dbReference>
<evidence type="ECO:0000256" key="1">
    <source>
        <dbReference type="ARBA" id="ARBA00004123"/>
    </source>
</evidence>
<comment type="caution">
    <text evidence="10">The sequence shown here is derived from an EMBL/GenBank/DDBJ whole genome shotgun (WGS) entry which is preliminary data.</text>
</comment>
<evidence type="ECO:0000256" key="7">
    <source>
        <dbReference type="SAM" id="MobiDB-lite"/>
    </source>
</evidence>
<organism evidence="10 11">
    <name type="scientific">Rasamsonia emersonii (strain ATCC 16479 / CBS 393.64 / IMI 116815)</name>
    <dbReference type="NCBI Taxonomy" id="1408163"/>
    <lineage>
        <taxon>Eukaryota</taxon>
        <taxon>Fungi</taxon>
        <taxon>Dikarya</taxon>
        <taxon>Ascomycota</taxon>
        <taxon>Pezizomycotina</taxon>
        <taxon>Eurotiomycetes</taxon>
        <taxon>Eurotiomycetidae</taxon>
        <taxon>Eurotiales</taxon>
        <taxon>Trichocomaceae</taxon>
        <taxon>Rasamsonia</taxon>
    </lineage>
</organism>
<dbReference type="SUPFAM" id="SSF54791">
    <property type="entry name" value="Eukaryotic type KH-domain (KH-domain type I)"/>
    <property type="match status" value="1"/>
</dbReference>
<dbReference type="Pfam" id="PF14382">
    <property type="entry name" value="ECR1_N"/>
    <property type="match status" value="1"/>
</dbReference>
<comment type="similarity">
    <text evidence="2">Belongs to the RRP4 family.</text>
</comment>
<comment type="subcellular location">
    <subcellularLocation>
        <location evidence="1">Nucleus</location>
    </subcellularLocation>
</comment>
<evidence type="ECO:0000313" key="11">
    <source>
        <dbReference type="Proteomes" id="UP000053958"/>
    </source>
</evidence>
<dbReference type="GO" id="GO:0071034">
    <property type="term" value="P:CUT catabolic process"/>
    <property type="evidence" value="ECO:0007669"/>
    <property type="project" value="TreeGrafter"/>
</dbReference>
<dbReference type="GO" id="GO:0000177">
    <property type="term" value="C:cytoplasmic exosome (RNase complex)"/>
    <property type="evidence" value="ECO:0007669"/>
    <property type="project" value="TreeGrafter"/>
</dbReference>
<evidence type="ECO:0000256" key="6">
    <source>
        <dbReference type="ARBA" id="ARBA00023242"/>
    </source>
</evidence>
<evidence type="ECO:0000256" key="5">
    <source>
        <dbReference type="ARBA" id="ARBA00022884"/>
    </source>
</evidence>
<feature type="domain" description="RRP4 S1" evidence="9">
    <location>
        <begin position="110"/>
        <end position="181"/>
    </location>
</feature>
<dbReference type="InterPro" id="IPR036612">
    <property type="entry name" value="KH_dom_type_1_sf"/>
</dbReference>
<feature type="compositionally biased region" description="Acidic residues" evidence="7">
    <location>
        <begin position="21"/>
        <end position="34"/>
    </location>
</feature>
<dbReference type="CDD" id="cd05789">
    <property type="entry name" value="S1_Rrp4"/>
    <property type="match status" value="1"/>
</dbReference>
<protein>
    <submittedName>
        <fullName evidence="10">Exosomal 3'-5' exoribonuclease complex</fullName>
    </submittedName>
</protein>
<keyword evidence="4" id="KW-0271">Exosome</keyword>
<dbReference type="AlphaFoldDB" id="A0A0F4YXE1"/>
<keyword evidence="5" id="KW-0694">RNA-binding</keyword>
<dbReference type="FunFam" id="2.40.50.100:FF:000050">
    <property type="entry name" value="Exosome complex component rrp4 protein"/>
    <property type="match status" value="1"/>
</dbReference>
<dbReference type="SUPFAM" id="SSF110324">
    <property type="entry name" value="Ribosomal L27 protein-like"/>
    <property type="match status" value="1"/>
</dbReference>
<evidence type="ECO:0000259" key="8">
    <source>
        <dbReference type="Pfam" id="PF14382"/>
    </source>
</evidence>
<dbReference type="CDD" id="cd22525">
    <property type="entry name" value="KH-I_Rrp4_eukar"/>
    <property type="match status" value="1"/>
</dbReference>
<accession>A0A0F4YXE1</accession>
<dbReference type="GO" id="GO:0071038">
    <property type="term" value="P:TRAMP-dependent tRNA surveillance pathway"/>
    <property type="evidence" value="ECO:0007669"/>
    <property type="project" value="TreeGrafter"/>
</dbReference>
<dbReference type="GO" id="GO:0000467">
    <property type="term" value="P:exonucleolytic trimming to generate mature 3'-end of 5.8S rRNA from tricistronic rRNA transcript (SSU-rRNA, 5.8S rRNA, LSU-rRNA)"/>
    <property type="evidence" value="ECO:0007669"/>
    <property type="project" value="TreeGrafter"/>
</dbReference>
<evidence type="ECO:0000256" key="3">
    <source>
        <dbReference type="ARBA" id="ARBA00022552"/>
    </source>
</evidence>
<dbReference type="GO" id="GO:0003723">
    <property type="term" value="F:RNA binding"/>
    <property type="evidence" value="ECO:0007669"/>
    <property type="project" value="UniProtKB-KW"/>
</dbReference>
<feature type="region of interest" description="Disordered" evidence="7">
    <location>
        <begin position="21"/>
        <end position="61"/>
    </location>
</feature>
<dbReference type="FunFam" id="2.40.50.140:FF:000038">
    <property type="entry name" value="Exosome complex component RRP4"/>
    <property type="match status" value="1"/>
</dbReference>
<keyword evidence="6" id="KW-0539">Nucleus</keyword>
<dbReference type="GO" id="GO:0071035">
    <property type="term" value="P:nuclear polyadenylation-dependent rRNA catabolic process"/>
    <property type="evidence" value="ECO:0007669"/>
    <property type="project" value="TreeGrafter"/>
</dbReference>
<evidence type="ECO:0000256" key="4">
    <source>
        <dbReference type="ARBA" id="ARBA00022835"/>
    </source>
</evidence>
<dbReference type="RefSeq" id="XP_013329128.1">
    <property type="nucleotide sequence ID" value="XM_013473674.1"/>
</dbReference>
<dbReference type="InterPro" id="IPR012340">
    <property type="entry name" value="NA-bd_OB-fold"/>
</dbReference>
<feature type="domain" description="Exosome complex component N-terminal" evidence="8">
    <location>
        <begin position="59"/>
        <end position="98"/>
    </location>
</feature>
<dbReference type="GO" id="GO:0071051">
    <property type="term" value="P:poly(A)-dependent snoRNA 3'-end processing"/>
    <property type="evidence" value="ECO:0007669"/>
    <property type="project" value="TreeGrafter"/>
</dbReference>
<evidence type="ECO:0000313" key="10">
    <source>
        <dbReference type="EMBL" id="KKA22516.1"/>
    </source>
</evidence>
<dbReference type="InterPro" id="IPR026699">
    <property type="entry name" value="Exosome_RNA_bind1/RRP40/RRP4"/>
</dbReference>
<dbReference type="OrthoDB" id="1650at2759"/>
<dbReference type="Gene3D" id="2.40.50.100">
    <property type="match status" value="1"/>
</dbReference>
<evidence type="ECO:0000259" key="9">
    <source>
        <dbReference type="Pfam" id="PF21266"/>
    </source>
</evidence>
<reference evidence="10 11" key="1">
    <citation type="submission" date="2015-04" db="EMBL/GenBank/DDBJ databases">
        <authorList>
            <person name="Heijne W.H."/>
            <person name="Fedorova N.D."/>
            <person name="Nierman W.C."/>
            <person name="Vollebregt A.W."/>
            <person name="Zhao Z."/>
            <person name="Wu L."/>
            <person name="Kumar M."/>
            <person name="Stam H."/>
            <person name="van den Berg M.A."/>
            <person name="Pel H.J."/>
        </authorList>
    </citation>
    <scope>NUCLEOTIDE SEQUENCE [LARGE SCALE GENOMIC DNA]</scope>
    <source>
        <strain evidence="10 11">CBS 393.64</strain>
    </source>
</reference>
<dbReference type="Pfam" id="PF21266">
    <property type="entry name" value="S1_RRP4"/>
    <property type="match status" value="1"/>
</dbReference>